<dbReference type="InterPro" id="IPR029063">
    <property type="entry name" value="SAM-dependent_MTases_sf"/>
</dbReference>
<name>A0A9P9YZ17_9MUSC</name>
<accession>A0A9P9YZ17</accession>
<dbReference type="InterPro" id="IPR002052">
    <property type="entry name" value="DNA_methylase_N6_adenine_CS"/>
</dbReference>
<dbReference type="GO" id="GO:0008168">
    <property type="term" value="F:methyltransferase activity"/>
    <property type="evidence" value="ECO:0007669"/>
    <property type="project" value="InterPro"/>
</dbReference>
<dbReference type="GO" id="GO:0032259">
    <property type="term" value="P:methylation"/>
    <property type="evidence" value="ECO:0007669"/>
    <property type="project" value="InterPro"/>
</dbReference>
<organism evidence="2 3">
    <name type="scientific">Drosophila gunungcola</name>
    <name type="common">fruit fly</name>
    <dbReference type="NCBI Taxonomy" id="103775"/>
    <lineage>
        <taxon>Eukaryota</taxon>
        <taxon>Metazoa</taxon>
        <taxon>Ecdysozoa</taxon>
        <taxon>Arthropoda</taxon>
        <taxon>Hexapoda</taxon>
        <taxon>Insecta</taxon>
        <taxon>Pterygota</taxon>
        <taxon>Neoptera</taxon>
        <taxon>Endopterygota</taxon>
        <taxon>Diptera</taxon>
        <taxon>Brachycera</taxon>
        <taxon>Muscomorpha</taxon>
        <taxon>Ephydroidea</taxon>
        <taxon>Drosophilidae</taxon>
        <taxon>Drosophila</taxon>
        <taxon>Sophophora</taxon>
    </lineage>
</organism>
<comment type="caution">
    <text evidence="2">The sequence shown here is derived from an EMBL/GenBank/DDBJ whole genome shotgun (WGS) entry which is preliminary data.</text>
</comment>
<reference evidence="2" key="1">
    <citation type="journal article" date="2023" name="Genome Biol. Evol.">
        <title>Long-read-based Genome Assembly of Drosophila gunungcola Reveals Fewer Chemosensory Genes in Flower-breeding Species.</title>
        <authorList>
            <person name="Negi A."/>
            <person name="Liao B.Y."/>
            <person name="Yeh S.D."/>
        </authorList>
    </citation>
    <scope>NUCLEOTIDE SEQUENCE</scope>
    <source>
        <strain evidence="2">Sukarami</strain>
    </source>
</reference>
<dbReference type="GO" id="GO:0003676">
    <property type="term" value="F:nucleic acid binding"/>
    <property type="evidence" value="ECO:0007669"/>
    <property type="project" value="InterPro"/>
</dbReference>
<sequence>MVWEQAPPNFKTFFPEKYKDRLQRLPYRDNMRKSWEIHKRPALIMLHVFADDFGALEKWVEMAYQLAAPEDLRQEMDFYVEDLWLAYIFNTNDYSFFRRDGGCSVDSLPLIYAIAATGEVFFFGDLAGPKLPKLKSLRDFCERVIKRKERKPVCIKPKVEDIDLASWNELIYASDEDIALCFYNSLQNGTEVNTSLKINLDRLADKLKQESVSLFKMDIRGISPPKKFCLDSVPALFVLQKSRKHIPQRCKYELGIWTMLRFVAENSSQELHYYNRRGHQKLHAKLLTHIKDFFDLSDSTKLINEAYGEFQLKSELFQFQAKKTLQENGGKKSRKRKRNASEDRTSCLEDLQLVNGYLELLTKPLEPEDTPPIARYWEDAYNVPQLHGANESGRMQRFQGQDDARCVYLIPNRSKFFNHNVDNLPALLHQLLPTYDLIVLDPPWRNKYIRRLKRAKQELGYSMLSNDQLSLLPLSRLTHPRSLVAIWCTNSTQHQVALEQQLLPSWRLRLVHKLRWYKLSTDLQLIAPPQADLSQKQPYEMLYVACRSDAHEDYAKDIQKTDLLLSVPSIVHSHKPPLLHWIRDHMQLEEDQKDPNCLELFARYLQPHFTSIGLEVLKLMDERLYEV</sequence>
<protein>
    <recommendedName>
        <fullName evidence="4">Methyltransferase-like protein 4</fullName>
    </recommendedName>
</protein>
<dbReference type="SUPFAM" id="SSF53335">
    <property type="entry name" value="S-adenosyl-L-methionine-dependent methyltransferases"/>
    <property type="match status" value="1"/>
</dbReference>
<dbReference type="AlphaFoldDB" id="A0A9P9YZ17"/>
<feature type="non-terminal residue" evidence="2">
    <location>
        <position position="1"/>
    </location>
</feature>
<keyword evidence="3" id="KW-1185">Reference proteome</keyword>
<dbReference type="PROSITE" id="PS51143">
    <property type="entry name" value="MT_A70"/>
    <property type="match status" value="1"/>
</dbReference>
<dbReference type="PANTHER" id="PTHR12829">
    <property type="entry name" value="N6-ADENOSINE-METHYLTRANSFERASE"/>
    <property type="match status" value="1"/>
</dbReference>
<comment type="similarity">
    <text evidence="1">Belongs to the MT-A70-like family.</text>
</comment>
<dbReference type="Pfam" id="PF05063">
    <property type="entry name" value="MT-A70"/>
    <property type="match status" value="1"/>
</dbReference>
<dbReference type="PANTHER" id="PTHR12829:SF4">
    <property type="entry name" value="N(6)-ADENINE-SPECIFIC METHYLTRANSFERASE METTL4"/>
    <property type="match status" value="1"/>
</dbReference>
<dbReference type="PROSITE" id="PS00092">
    <property type="entry name" value="N6_MTASE"/>
    <property type="match status" value="1"/>
</dbReference>
<dbReference type="EMBL" id="JAMKOV010000001">
    <property type="protein sequence ID" value="KAI8045540.1"/>
    <property type="molecule type" value="Genomic_DNA"/>
</dbReference>
<proteinExistence type="inferred from homology"/>
<evidence type="ECO:0000256" key="1">
    <source>
        <dbReference type="PROSITE-ProRule" id="PRU00489"/>
    </source>
</evidence>
<dbReference type="Proteomes" id="UP001059596">
    <property type="component" value="Chromosome 3R"/>
</dbReference>
<dbReference type="GO" id="GO:0005634">
    <property type="term" value="C:nucleus"/>
    <property type="evidence" value="ECO:0007669"/>
    <property type="project" value="TreeGrafter"/>
</dbReference>
<dbReference type="InterPro" id="IPR007757">
    <property type="entry name" value="MT-A70-like"/>
</dbReference>
<gene>
    <name evidence="2" type="ORF">M5D96_001722</name>
</gene>
<evidence type="ECO:0008006" key="4">
    <source>
        <dbReference type="Google" id="ProtNLM"/>
    </source>
</evidence>
<evidence type="ECO:0000313" key="3">
    <source>
        <dbReference type="Proteomes" id="UP001059596"/>
    </source>
</evidence>
<evidence type="ECO:0000313" key="2">
    <source>
        <dbReference type="EMBL" id="KAI8045540.1"/>
    </source>
</evidence>